<accession>A0A2M7DNJ3</accession>
<keyword evidence="1" id="KW-0175">Coiled coil</keyword>
<organism evidence="2 3">
    <name type="scientific">Candidatus Falkowbacteria bacterium CG02_land_8_20_14_3_00_36_14</name>
    <dbReference type="NCBI Taxonomy" id="1974560"/>
    <lineage>
        <taxon>Bacteria</taxon>
        <taxon>Candidatus Falkowiibacteriota</taxon>
    </lineage>
</organism>
<protein>
    <recommendedName>
        <fullName evidence="4">Copper amine oxidase-like N-terminal domain-containing protein</fullName>
    </recommendedName>
</protein>
<dbReference type="Proteomes" id="UP000228896">
    <property type="component" value="Unassembled WGS sequence"/>
</dbReference>
<dbReference type="PROSITE" id="PS51257">
    <property type="entry name" value="PROKAR_LIPOPROTEIN"/>
    <property type="match status" value="1"/>
</dbReference>
<proteinExistence type="predicted"/>
<evidence type="ECO:0000313" key="2">
    <source>
        <dbReference type="EMBL" id="PIV51340.1"/>
    </source>
</evidence>
<feature type="coiled-coil region" evidence="1">
    <location>
        <begin position="412"/>
        <end position="441"/>
    </location>
</feature>
<dbReference type="AlphaFoldDB" id="A0A2M7DNJ3"/>
<evidence type="ECO:0000256" key="1">
    <source>
        <dbReference type="SAM" id="Coils"/>
    </source>
</evidence>
<name>A0A2M7DNJ3_9BACT</name>
<evidence type="ECO:0008006" key="4">
    <source>
        <dbReference type="Google" id="ProtNLM"/>
    </source>
</evidence>
<comment type="caution">
    <text evidence="2">The sequence shown here is derived from an EMBL/GenBank/DDBJ whole genome shotgun (WGS) entry which is preliminary data.</text>
</comment>
<dbReference type="EMBL" id="PETS01000069">
    <property type="protein sequence ID" value="PIV51340.1"/>
    <property type="molecule type" value="Genomic_DNA"/>
</dbReference>
<dbReference type="Pfam" id="PF09826">
    <property type="entry name" value="Beta_propel"/>
    <property type="match status" value="1"/>
</dbReference>
<reference evidence="3" key="1">
    <citation type="submission" date="2017-09" db="EMBL/GenBank/DDBJ databases">
        <title>Depth-based differentiation of microbial function through sediment-hosted aquifers and enrichment of novel symbionts in the deep terrestrial subsurface.</title>
        <authorList>
            <person name="Probst A.J."/>
            <person name="Ladd B."/>
            <person name="Jarett J.K."/>
            <person name="Geller-Mcgrath D.E."/>
            <person name="Sieber C.M.K."/>
            <person name="Emerson J.B."/>
            <person name="Anantharaman K."/>
            <person name="Thomas B.C."/>
            <person name="Malmstrom R."/>
            <person name="Stieglmeier M."/>
            <person name="Klingl A."/>
            <person name="Woyke T."/>
            <person name="Ryan C.M."/>
            <person name="Banfield J.F."/>
        </authorList>
    </citation>
    <scope>NUCLEOTIDE SEQUENCE [LARGE SCALE GENOMIC DNA]</scope>
</reference>
<evidence type="ECO:0000313" key="3">
    <source>
        <dbReference type="Proteomes" id="UP000228896"/>
    </source>
</evidence>
<dbReference type="InterPro" id="IPR019198">
    <property type="entry name" value="Beta_propeller_containing"/>
</dbReference>
<gene>
    <name evidence="2" type="ORF">COS18_02925</name>
</gene>
<sequence>MKKKQSFKLIIILLTFVFFLSGCSLISLKKLTVPKVQPVQNTDNNSNPLDNSQIDKTLDQQLAAQTQIKKFTDWEDLKNFLEANPLSSGMGYGLGFSGGVKSLALPMGAVDGAQVSREISNLAGPGITSDAAKPDAGPSDYSPTNVQVAGVDEADIIKTDGKYIYAVANNDLFIIDAYPADNANIISKINFKSRPENIYINGDYLVIYGENQNIYNTEIYKTFRRGSNFTFLKIFDIKDKANPKQIKDLDFEGNYNNSRMIGDWVYFVTTNYSYNYIDDQVILPRVLADEKTVVNGCADAGCVMPPVYYFDIPYDNYNFTTITAINMKDAGQDMKSEVYLMSANQNMYVSQNNIYITYTKYISEFQLAMAVMKDIVLPRLSAKDHERIAKIEQVDNYILSDEEKSGKIFAIIERFKKSLTNEEEEKSQKELEAAMKKKYEDISKELEKTVIHKIAINSGSLEYKTFGEVTGQVLNQFSMDEQNGFFRIATTKNRTWSQFTDSGQQDSYNNLYVLDENLKPAGKLEGLAPGERIYSARFMQNRAYMVTFKQTDPLFVIDLADPNNPKVLGQLKIPGFSNYLHPYDDHKLIGLGKETTENEWGGVTTKGIKLSLFDVADVANPKEIDKYVLGDSGSDSIALSDHKAFLFSKEKNLLVIPASIMEAKDNNSYGQFVFSGAVVFKVDDNGFTLKGKIDHSDGGIASNESETWGGIRYYDNTVERSLFINDVLYTFSPKYLKMNNMDNLDLIKFLELKKELSGANDDFNIIN</sequence>